<dbReference type="AlphaFoldDB" id="A0A8E2JAZ0"/>
<feature type="compositionally biased region" description="Low complexity" evidence="1">
    <location>
        <begin position="66"/>
        <end position="75"/>
    </location>
</feature>
<feature type="domain" description="Heterokaryon incompatibility" evidence="2">
    <location>
        <begin position="285"/>
        <end position="448"/>
    </location>
</feature>
<dbReference type="OrthoDB" id="3486565at2759"/>
<dbReference type="PANTHER" id="PTHR33112">
    <property type="entry name" value="DOMAIN PROTEIN, PUTATIVE-RELATED"/>
    <property type="match status" value="1"/>
</dbReference>
<dbReference type="InterPro" id="IPR010730">
    <property type="entry name" value="HET"/>
</dbReference>
<gene>
    <name evidence="3" type="ORF">K432DRAFT_361400</name>
</gene>
<reference evidence="3 4" key="1">
    <citation type="journal article" date="2016" name="Nat. Commun.">
        <title>Ectomycorrhizal ecology is imprinted in the genome of the dominant symbiotic fungus Cenococcum geophilum.</title>
        <authorList>
            <consortium name="DOE Joint Genome Institute"/>
            <person name="Peter M."/>
            <person name="Kohler A."/>
            <person name="Ohm R.A."/>
            <person name="Kuo A."/>
            <person name="Krutzmann J."/>
            <person name="Morin E."/>
            <person name="Arend M."/>
            <person name="Barry K.W."/>
            <person name="Binder M."/>
            <person name="Choi C."/>
            <person name="Clum A."/>
            <person name="Copeland A."/>
            <person name="Grisel N."/>
            <person name="Haridas S."/>
            <person name="Kipfer T."/>
            <person name="LaButti K."/>
            <person name="Lindquist E."/>
            <person name="Lipzen A."/>
            <person name="Maire R."/>
            <person name="Meier B."/>
            <person name="Mihaltcheva S."/>
            <person name="Molinier V."/>
            <person name="Murat C."/>
            <person name="Poggeler S."/>
            <person name="Quandt C.A."/>
            <person name="Sperisen C."/>
            <person name="Tritt A."/>
            <person name="Tisserant E."/>
            <person name="Crous P.W."/>
            <person name="Henrissat B."/>
            <person name="Nehls U."/>
            <person name="Egli S."/>
            <person name="Spatafora J.W."/>
            <person name="Grigoriev I.V."/>
            <person name="Martin F.M."/>
        </authorList>
    </citation>
    <scope>NUCLEOTIDE SEQUENCE [LARGE SCALE GENOMIC DNA]</scope>
    <source>
        <strain evidence="3 4">CBS 459.81</strain>
    </source>
</reference>
<feature type="compositionally biased region" description="Acidic residues" evidence="1">
    <location>
        <begin position="53"/>
        <end position="62"/>
    </location>
</feature>
<name>A0A8E2JAZ0_9PEZI</name>
<evidence type="ECO:0000313" key="3">
    <source>
        <dbReference type="EMBL" id="OCK75828.1"/>
    </source>
</evidence>
<proteinExistence type="predicted"/>
<protein>
    <submittedName>
        <fullName evidence="3">HET-domain-containing protein</fullName>
    </submittedName>
</protein>
<evidence type="ECO:0000256" key="1">
    <source>
        <dbReference type="SAM" id="MobiDB-lite"/>
    </source>
</evidence>
<dbReference type="PANTHER" id="PTHR33112:SF9">
    <property type="entry name" value="HETEROKARYON INCOMPATIBILITY DOMAIN-CONTAINING PROTEIN"/>
    <property type="match status" value="1"/>
</dbReference>
<evidence type="ECO:0000313" key="4">
    <source>
        <dbReference type="Proteomes" id="UP000250266"/>
    </source>
</evidence>
<evidence type="ECO:0000259" key="2">
    <source>
        <dbReference type="Pfam" id="PF06985"/>
    </source>
</evidence>
<feature type="region of interest" description="Disordered" evidence="1">
    <location>
        <begin position="29"/>
        <end position="76"/>
    </location>
</feature>
<dbReference type="EMBL" id="KV745270">
    <property type="protein sequence ID" value="OCK75828.1"/>
    <property type="molecule type" value="Genomic_DNA"/>
</dbReference>
<accession>A0A8E2JAZ0</accession>
<dbReference type="Proteomes" id="UP000250266">
    <property type="component" value="Unassembled WGS sequence"/>
</dbReference>
<organism evidence="3 4">
    <name type="scientific">Lepidopterella palustris CBS 459.81</name>
    <dbReference type="NCBI Taxonomy" id="1314670"/>
    <lineage>
        <taxon>Eukaryota</taxon>
        <taxon>Fungi</taxon>
        <taxon>Dikarya</taxon>
        <taxon>Ascomycota</taxon>
        <taxon>Pezizomycotina</taxon>
        <taxon>Dothideomycetes</taxon>
        <taxon>Pleosporomycetidae</taxon>
        <taxon>Mytilinidiales</taxon>
        <taxon>Argynnaceae</taxon>
        <taxon>Lepidopterella</taxon>
    </lineage>
</organism>
<dbReference type="Pfam" id="PF06985">
    <property type="entry name" value="HET"/>
    <property type="match status" value="1"/>
</dbReference>
<sequence length="785" mass="89390">MADSEDINSPSQQSAFVLESLYAQLVEDNAYNSDHSDHSYDDEESYVLRSSSDENEDEDEDEGHLASEGTELSLESSEKLHDILRNNSRGDVAQNYHHDHLLHHKWLSQDRPSLRRGECVICPKRRMQIKPKMAAVEAFADEGCFYCQAIREIIMRHVPKAPQSRKPDFEWIGGKWSSFGVGCDKHANTHPQYGDGVCGFEIFVPPDRSDSTTDLSTANLVIEDSGSEEAFRKASSWLQQCLEKHEHCQNNSNANLPRRVLDLGAPELGGSLQLYETTGNEAARYICLSHCWGDARYPAKTTALTIDQNKANIPWISLPKTFQDAITLARWLKVRYLWIDSLCIIQDSKQDWMKESAKMIDIYRGSFLTIAATGSTSDHGGCFTDASPQSKAQRLTGHSADGKPYDFYFRTPLNHTTFGGYYGRAPDKEHYFWLRDFPLLDRAWCYQEILLSPRVLHFSNDEMFWECMEHTTCECAGPTSYHDPSFYGMLPKEDHVLSLQGSTDDLEVRWRKIVAAYSSLKLTFAKDKLPAISGLAKQMQSHRQDDTYLAGLWRNSLIEDLLWRVTKVDTENEDPTPKKPSWRPAQWRAPSWSWASVGCRVEYPCSEQPPSQEYIQIVDTSCVPAGADETSEVLLAEIVLSGRLIPAAWWERIIPNPNTRSLHLKLADSDVRSWYNRLDDFRYPIARRGDPYNGWPLDIATDLSGYLDYWEHPSPIMPKEMYYCVPVAEFPAYNDDGGFTDVYLILTPTMPGSTHYQRFGLALLGRRAGEGFPFLHFPESVLTLV</sequence>
<keyword evidence="4" id="KW-1185">Reference proteome</keyword>